<dbReference type="OrthoDB" id="21470at2759"/>
<reference evidence="12 13" key="1">
    <citation type="submission" date="2018-08" db="EMBL/GenBank/DDBJ databases">
        <title>Draft genome of the lignicolous fungus Coniochaeta pulveracea.</title>
        <authorList>
            <person name="Borstlap C.J."/>
            <person name="De Witt R.N."/>
            <person name="Botha A."/>
            <person name="Volschenk H."/>
        </authorList>
    </citation>
    <scope>NUCLEOTIDE SEQUENCE [LARGE SCALE GENOMIC DNA]</scope>
    <source>
        <strain evidence="12 13">CAB683</strain>
    </source>
</reference>
<evidence type="ECO:0000256" key="2">
    <source>
        <dbReference type="ARBA" id="ARBA00004496"/>
    </source>
</evidence>
<feature type="compositionally biased region" description="Basic residues" evidence="9">
    <location>
        <begin position="482"/>
        <end position="491"/>
    </location>
</feature>
<dbReference type="InterPro" id="IPR036867">
    <property type="entry name" value="R3H_dom_sf"/>
</dbReference>
<keyword evidence="8" id="KW-0539">Nucleus</keyword>
<evidence type="ECO:0000259" key="10">
    <source>
        <dbReference type="PROSITE" id="PS50174"/>
    </source>
</evidence>
<feature type="compositionally biased region" description="Acidic residues" evidence="9">
    <location>
        <begin position="353"/>
        <end position="370"/>
    </location>
</feature>
<dbReference type="InterPro" id="IPR000467">
    <property type="entry name" value="G_patch_dom"/>
</dbReference>
<dbReference type="GO" id="GO:0008380">
    <property type="term" value="P:RNA splicing"/>
    <property type="evidence" value="ECO:0007669"/>
    <property type="project" value="UniProtKB-KW"/>
</dbReference>
<dbReference type="Gene3D" id="3.30.1370.50">
    <property type="entry name" value="R3H-like domain"/>
    <property type="match status" value="1"/>
</dbReference>
<dbReference type="STRING" id="177199.A0A420Y1Q4"/>
<dbReference type="PROSITE" id="PS51061">
    <property type="entry name" value="R3H"/>
    <property type="match status" value="1"/>
</dbReference>
<feature type="region of interest" description="Disordered" evidence="9">
    <location>
        <begin position="322"/>
        <end position="411"/>
    </location>
</feature>
<evidence type="ECO:0000313" key="13">
    <source>
        <dbReference type="Proteomes" id="UP000275385"/>
    </source>
</evidence>
<sequence length="718" mass="77935">MAKRKKPSAGPGAARFRAAFAQGRGSRDLSSSSLREMAGLNNFTLKDEARNTGHHASAWGRASNLRAKPVSFVSAGMIEPLKEKSTFTQDDDESQEDLANTATDPKATNEDIDVAVPQVQGVEASHESESSEPPVAPDEPSLTTEPNVSETVTTTVVEDVVIDKIDELKIEPSSSMDFVIDVAGDKTLSAKLASHSAPKVPEPQFSAEDSDSSAEVILFKGRANQNRTALPAKRVTTERVVHKETIRVDVLPPQAARQPTPQPKHEPVSVAEPVIDEPSTRRTPSPTPEPDADTAGPNLDKLLASENEEDALIADYIANMVSDSGEDSEGNTRPYLMSDLGQGNPWAAKDASSNDDSDESGDDSGDDEFFNELIGADGSNAIPDSENSGEDDGMASPTIDDETMARLLAKQEELGLGSDELVLFGGQEMSTSYTVNMGKSRSRTKAEAQIIKGRRKFPSASAVADAFDELDLMDWERPSLQKPRKGGRRGKAPPDFDVSDSELELTLQTAWVKDRETKKMKKLQREELRAQGLLGKHANPDDPRLKYPTGMTLDDIKTEMRDFLLGSEPLLQLPPMDKHSRKILHELANKFKIKSQSTGSGNQRRPTLHRTKYTARYVESHFEVAISHVERKHFPRLDLKGKGKGKAPIRRGAGSSAVRYMEGEVVGASAPVIGEQNKGRNMLEKMGWSLGMGLGSVDNKGILQPVAQVVKTTKAGLG</sequence>
<dbReference type="GO" id="GO:0006397">
    <property type="term" value="P:mRNA processing"/>
    <property type="evidence" value="ECO:0007669"/>
    <property type="project" value="UniProtKB-KW"/>
</dbReference>
<evidence type="ECO:0000256" key="3">
    <source>
        <dbReference type="ARBA" id="ARBA00010306"/>
    </source>
</evidence>
<dbReference type="InterPro" id="IPR001374">
    <property type="entry name" value="R3H_dom"/>
</dbReference>
<dbReference type="SUPFAM" id="SSF82708">
    <property type="entry name" value="R3H domain"/>
    <property type="match status" value="1"/>
</dbReference>
<dbReference type="PANTHER" id="PTHR14195">
    <property type="entry name" value="G PATCH DOMAIN CONTAINING PROTEIN 2"/>
    <property type="match status" value="1"/>
</dbReference>
<dbReference type="SMART" id="SM00393">
    <property type="entry name" value="R3H"/>
    <property type="match status" value="1"/>
</dbReference>
<dbReference type="EMBL" id="QVQW01000069">
    <property type="protein sequence ID" value="RKU41729.1"/>
    <property type="molecule type" value="Genomic_DNA"/>
</dbReference>
<feature type="domain" description="G-patch" evidence="10">
    <location>
        <begin position="675"/>
        <end position="718"/>
    </location>
</feature>
<keyword evidence="13" id="KW-1185">Reference proteome</keyword>
<comment type="similarity">
    <text evidence="3">Belongs to the SQS1 family.</text>
</comment>
<gene>
    <name evidence="12" type="primary">SQS1</name>
    <name evidence="12" type="ORF">DL546_004693</name>
</gene>
<dbReference type="PROSITE" id="PS50174">
    <property type="entry name" value="G_PATCH"/>
    <property type="match status" value="1"/>
</dbReference>
<accession>A0A420Y1Q4</accession>
<proteinExistence type="inferred from homology"/>
<evidence type="ECO:0000256" key="5">
    <source>
        <dbReference type="ARBA" id="ARBA00022490"/>
    </source>
</evidence>
<evidence type="ECO:0000256" key="1">
    <source>
        <dbReference type="ARBA" id="ARBA00004123"/>
    </source>
</evidence>
<dbReference type="GO" id="GO:0005737">
    <property type="term" value="C:cytoplasm"/>
    <property type="evidence" value="ECO:0007669"/>
    <property type="project" value="UniProtKB-SubCell"/>
</dbReference>
<feature type="region of interest" description="Disordered" evidence="9">
    <location>
        <begin position="78"/>
        <end position="151"/>
    </location>
</feature>
<dbReference type="AlphaFoldDB" id="A0A420Y1Q4"/>
<feature type="compositionally biased region" description="Low complexity" evidence="9">
    <location>
        <begin position="138"/>
        <end position="151"/>
    </location>
</feature>
<dbReference type="GO" id="GO:0005634">
    <property type="term" value="C:nucleus"/>
    <property type="evidence" value="ECO:0007669"/>
    <property type="project" value="UniProtKB-SubCell"/>
</dbReference>
<dbReference type="Proteomes" id="UP000275385">
    <property type="component" value="Unassembled WGS sequence"/>
</dbReference>
<keyword evidence="5" id="KW-0963">Cytoplasm</keyword>
<dbReference type="SMART" id="SM00443">
    <property type="entry name" value="G_patch"/>
    <property type="match status" value="1"/>
</dbReference>
<dbReference type="InterPro" id="IPR034082">
    <property type="entry name" value="R3H_G-patch"/>
</dbReference>
<comment type="caution">
    <text evidence="12">The sequence shown here is derived from an EMBL/GenBank/DDBJ whole genome shotgun (WGS) entry which is preliminary data.</text>
</comment>
<protein>
    <recommendedName>
        <fullName evidence="4">Protein SQS1</fullName>
    </recommendedName>
</protein>
<feature type="domain" description="R3H" evidence="11">
    <location>
        <begin position="550"/>
        <end position="612"/>
    </location>
</feature>
<keyword evidence="7" id="KW-0508">mRNA splicing</keyword>
<dbReference type="Pfam" id="PF01585">
    <property type="entry name" value="G-patch"/>
    <property type="match status" value="1"/>
</dbReference>
<dbReference type="Pfam" id="PF01424">
    <property type="entry name" value="R3H"/>
    <property type="match status" value="1"/>
</dbReference>
<keyword evidence="6" id="KW-0507">mRNA processing</keyword>
<feature type="region of interest" description="Disordered" evidence="9">
    <location>
        <begin position="1"/>
        <end position="65"/>
    </location>
</feature>
<comment type="subcellular location">
    <subcellularLocation>
        <location evidence="2">Cytoplasm</location>
    </subcellularLocation>
    <subcellularLocation>
        <location evidence="1">Nucleus</location>
    </subcellularLocation>
</comment>
<evidence type="ECO:0000256" key="6">
    <source>
        <dbReference type="ARBA" id="ARBA00022664"/>
    </source>
</evidence>
<evidence type="ECO:0000259" key="11">
    <source>
        <dbReference type="PROSITE" id="PS51061"/>
    </source>
</evidence>
<evidence type="ECO:0000256" key="7">
    <source>
        <dbReference type="ARBA" id="ARBA00023187"/>
    </source>
</evidence>
<evidence type="ECO:0000256" key="8">
    <source>
        <dbReference type="ARBA" id="ARBA00023242"/>
    </source>
</evidence>
<evidence type="ECO:0000256" key="9">
    <source>
        <dbReference type="SAM" id="MobiDB-lite"/>
    </source>
</evidence>
<feature type="region of interest" description="Disordered" evidence="9">
    <location>
        <begin position="478"/>
        <end position="497"/>
    </location>
</feature>
<dbReference type="CDD" id="cd02646">
    <property type="entry name" value="R3H_G-patch"/>
    <property type="match status" value="1"/>
</dbReference>
<organism evidence="12 13">
    <name type="scientific">Coniochaeta pulveracea</name>
    <dbReference type="NCBI Taxonomy" id="177199"/>
    <lineage>
        <taxon>Eukaryota</taxon>
        <taxon>Fungi</taxon>
        <taxon>Dikarya</taxon>
        <taxon>Ascomycota</taxon>
        <taxon>Pezizomycotina</taxon>
        <taxon>Sordariomycetes</taxon>
        <taxon>Sordariomycetidae</taxon>
        <taxon>Coniochaetales</taxon>
        <taxon>Coniochaetaceae</taxon>
        <taxon>Coniochaeta</taxon>
    </lineage>
</organism>
<name>A0A420Y1Q4_9PEZI</name>
<feature type="compositionally biased region" description="Low complexity" evidence="9">
    <location>
        <begin position="8"/>
        <end position="35"/>
    </location>
</feature>
<dbReference type="GO" id="GO:0003676">
    <property type="term" value="F:nucleic acid binding"/>
    <property type="evidence" value="ECO:0007669"/>
    <property type="project" value="UniProtKB-UniRule"/>
</dbReference>
<dbReference type="InterPro" id="IPR051189">
    <property type="entry name" value="Splicing_assoc_domain"/>
</dbReference>
<evidence type="ECO:0000256" key="4">
    <source>
        <dbReference type="ARBA" id="ARBA00018964"/>
    </source>
</evidence>
<feature type="region of interest" description="Disordered" evidence="9">
    <location>
        <begin position="250"/>
        <end position="307"/>
    </location>
</feature>
<evidence type="ECO:0000313" key="12">
    <source>
        <dbReference type="EMBL" id="RKU41729.1"/>
    </source>
</evidence>